<keyword evidence="3" id="KW-0238">DNA-binding</keyword>
<dbReference type="SUPFAM" id="SSF52172">
    <property type="entry name" value="CheY-like"/>
    <property type="match status" value="1"/>
</dbReference>
<proteinExistence type="predicted"/>
<keyword evidence="4" id="KW-0804">Transcription</keyword>
<evidence type="ECO:0000256" key="3">
    <source>
        <dbReference type="ARBA" id="ARBA00023125"/>
    </source>
</evidence>
<dbReference type="InterPro" id="IPR039420">
    <property type="entry name" value="WalR-like"/>
</dbReference>
<feature type="domain" description="Response regulatory" evidence="7">
    <location>
        <begin position="2"/>
        <end position="118"/>
    </location>
</feature>
<dbReference type="CDD" id="cd17535">
    <property type="entry name" value="REC_NarL-like"/>
    <property type="match status" value="1"/>
</dbReference>
<keyword evidence="9" id="KW-1185">Reference proteome</keyword>
<keyword evidence="1 5" id="KW-0597">Phosphoprotein</keyword>
<evidence type="ECO:0000256" key="2">
    <source>
        <dbReference type="ARBA" id="ARBA00023015"/>
    </source>
</evidence>
<dbReference type="PANTHER" id="PTHR43214:SF40">
    <property type="entry name" value="TRANSCRIPTIONAL REGULATORY PROTEIN LNRK"/>
    <property type="match status" value="1"/>
</dbReference>
<reference evidence="8 9" key="1">
    <citation type="journal article" date="2011" name="J. Bacteriol.">
        <title>Draft genome sequence of Sporolactobacillus inulinus strain CASD, an efficient D-lactic acid-producing bacterium with high-concentration lactate tolerance capability.</title>
        <authorList>
            <person name="Yu B."/>
            <person name="Su F."/>
            <person name="Wang L."/>
            <person name="Xu K."/>
            <person name="Zhao B."/>
            <person name="Xu P."/>
        </authorList>
    </citation>
    <scope>NUCLEOTIDE SEQUENCE [LARGE SCALE GENOMIC DNA]</scope>
    <source>
        <strain evidence="8 9">CASD</strain>
    </source>
</reference>
<dbReference type="OrthoDB" id="9780153at2"/>
<dbReference type="Pfam" id="PF00196">
    <property type="entry name" value="GerE"/>
    <property type="match status" value="1"/>
</dbReference>
<organism evidence="8 9">
    <name type="scientific">Sporolactobacillus inulinus CASD</name>
    <dbReference type="NCBI Taxonomy" id="1069536"/>
    <lineage>
        <taxon>Bacteria</taxon>
        <taxon>Bacillati</taxon>
        <taxon>Bacillota</taxon>
        <taxon>Bacilli</taxon>
        <taxon>Bacillales</taxon>
        <taxon>Sporolactobacillaceae</taxon>
        <taxon>Sporolactobacillus</taxon>
    </lineage>
</organism>
<evidence type="ECO:0000256" key="1">
    <source>
        <dbReference type="ARBA" id="ARBA00022553"/>
    </source>
</evidence>
<evidence type="ECO:0000313" key="8">
    <source>
        <dbReference type="EMBL" id="KLI03935.1"/>
    </source>
</evidence>
<dbReference type="PROSITE" id="PS50110">
    <property type="entry name" value="RESPONSE_REGULATORY"/>
    <property type="match status" value="1"/>
</dbReference>
<evidence type="ECO:0000313" key="9">
    <source>
        <dbReference type="Proteomes" id="UP000035553"/>
    </source>
</evidence>
<dbReference type="PROSITE" id="PS00622">
    <property type="entry name" value="HTH_LUXR_1"/>
    <property type="match status" value="1"/>
</dbReference>
<dbReference type="InterPro" id="IPR011006">
    <property type="entry name" value="CheY-like_superfamily"/>
</dbReference>
<dbReference type="InterPro" id="IPR016032">
    <property type="entry name" value="Sig_transdc_resp-reg_C-effctor"/>
</dbReference>
<feature type="domain" description="HTH luxR-type" evidence="6">
    <location>
        <begin position="141"/>
        <end position="206"/>
    </location>
</feature>
<dbReference type="SUPFAM" id="SSF46894">
    <property type="entry name" value="C-terminal effector domain of the bipartite response regulators"/>
    <property type="match status" value="1"/>
</dbReference>
<dbReference type="CDD" id="cd06170">
    <property type="entry name" value="LuxR_C_like"/>
    <property type="match status" value="1"/>
</dbReference>
<dbReference type="GO" id="GO:0000160">
    <property type="term" value="P:phosphorelay signal transduction system"/>
    <property type="evidence" value="ECO:0007669"/>
    <property type="project" value="InterPro"/>
</dbReference>
<dbReference type="PANTHER" id="PTHR43214">
    <property type="entry name" value="TWO-COMPONENT RESPONSE REGULATOR"/>
    <property type="match status" value="1"/>
</dbReference>
<sequence length="206" mass="23123">MNVIIVDDDRLVVSSLNTILETDPEIRVVGSGYSGAEALHLCQRLCPDLLLIDIRMDGLSGIEAAKRLMNQNPKAKVLFLTTFSDDEYIIEALRIGAKGYILKQNFESIIPAIKAVFSGQRVFGDAIIDKIPSLMKSNEQPNFSDYHFSSRELAMIKLVANGKSNREIAQELYLSEGTVRNYISSILEKLALRDRTQLAVFYYKQS</sequence>
<dbReference type="GO" id="GO:0006355">
    <property type="term" value="P:regulation of DNA-templated transcription"/>
    <property type="evidence" value="ECO:0007669"/>
    <property type="project" value="InterPro"/>
</dbReference>
<accession>A0A0U1QT10</accession>
<comment type="caution">
    <text evidence="8">The sequence shown here is derived from an EMBL/GenBank/DDBJ whole genome shotgun (WGS) entry which is preliminary data.</text>
</comment>
<dbReference type="AlphaFoldDB" id="A0A0U1QT10"/>
<dbReference type="EMBL" id="AFVQ02000004">
    <property type="protein sequence ID" value="KLI03935.1"/>
    <property type="molecule type" value="Genomic_DNA"/>
</dbReference>
<dbReference type="SMART" id="SM00448">
    <property type="entry name" value="REC"/>
    <property type="match status" value="1"/>
</dbReference>
<dbReference type="STRING" id="1069536.SINU_00180"/>
<dbReference type="PRINTS" id="PR00038">
    <property type="entry name" value="HTHLUXR"/>
</dbReference>
<feature type="modified residue" description="4-aspartylphosphate" evidence="5">
    <location>
        <position position="53"/>
    </location>
</feature>
<gene>
    <name evidence="8" type="ORF">SINU_00180</name>
</gene>
<name>A0A0U1QT10_9BACL</name>
<dbReference type="SMART" id="SM00421">
    <property type="entry name" value="HTH_LUXR"/>
    <property type="match status" value="1"/>
</dbReference>
<protein>
    <submittedName>
        <fullName evidence="8">LuxR family transcriptional regulator</fullName>
    </submittedName>
</protein>
<dbReference type="RefSeq" id="WP_010023513.1">
    <property type="nucleotide sequence ID" value="NZ_AFVQ02000004.1"/>
</dbReference>
<keyword evidence="2" id="KW-0805">Transcription regulation</keyword>
<dbReference type="PROSITE" id="PS50043">
    <property type="entry name" value="HTH_LUXR_2"/>
    <property type="match status" value="1"/>
</dbReference>
<evidence type="ECO:0000256" key="5">
    <source>
        <dbReference type="PROSITE-ProRule" id="PRU00169"/>
    </source>
</evidence>
<dbReference type="InterPro" id="IPR058245">
    <property type="entry name" value="NreC/VraR/RcsB-like_REC"/>
</dbReference>
<dbReference type="InterPro" id="IPR001789">
    <property type="entry name" value="Sig_transdc_resp-reg_receiver"/>
</dbReference>
<evidence type="ECO:0000259" key="6">
    <source>
        <dbReference type="PROSITE" id="PS50043"/>
    </source>
</evidence>
<evidence type="ECO:0000259" key="7">
    <source>
        <dbReference type="PROSITE" id="PS50110"/>
    </source>
</evidence>
<dbReference type="InterPro" id="IPR000792">
    <property type="entry name" value="Tscrpt_reg_LuxR_C"/>
</dbReference>
<dbReference type="Pfam" id="PF00072">
    <property type="entry name" value="Response_reg"/>
    <property type="match status" value="1"/>
</dbReference>
<dbReference type="Gene3D" id="3.40.50.2300">
    <property type="match status" value="1"/>
</dbReference>
<dbReference type="GO" id="GO:0003677">
    <property type="term" value="F:DNA binding"/>
    <property type="evidence" value="ECO:0007669"/>
    <property type="project" value="UniProtKB-KW"/>
</dbReference>
<dbReference type="Proteomes" id="UP000035553">
    <property type="component" value="Unassembled WGS sequence"/>
</dbReference>
<evidence type="ECO:0000256" key="4">
    <source>
        <dbReference type="ARBA" id="ARBA00023163"/>
    </source>
</evidence>